<dbReference type="PANTHER" id="PTHR12526:SF640">
    <property type="entry name" value="COLANIC ACID BIOSYNTHESIS GLYCOSYLTRANSFERASE WCAL-RELATED"/>
    <property type="match status" value="1"/>
</dbReference>
<dbReference type="Gene3D" id="3.40.50.2000">
    <property type="entry name" value="Glycogen Phosphorylase B"/>
    <property type="match status" value="1"/>
</dbReference>
<sequence length="415" mass="46276">GYGTQGASLARRLRDDGHNLVYFCNYGLRGGVIQWEGITCLPTAQDDGYTDPIIHGHIRSVQPDLLITLFDAWPLRGKPFPLPGGNRVIPWAAWVPVDHSPLSPANREVLAGVTYPVSMSRHGQEEMDGAGIKNTYIPHGIEKAFHWTASGRKEFRRLLEVPDDAFLFGTVGLHYGYPNRKGTDRLFEALTKVPDAFLYIHGLPEPLRDGMNMEEIVDFYGVKDRVRFADPYNYTMGYSQGGMNALYSALDCYVQPTMGEGFGLPVIEAQACGCPVIVTDCTSMPELVAPGAGILVPGENFLVPDLAHRTIINAGKLAEAMTDMMEWQKGTPNKVAVLRQTVARWANAWDWDKIYKEEWQPFLAEIAKDVARSPKEEWRRGGGLVFERNGRIRKQDSTLKSPAVRKELALLKTLD</sequence>
<feature type="non-terminal residue" evidence="3">
    <location>
        <position position="415"/>
    </location>
</feature>
<evidence type="ECO:0000256" key="1">
    <source>
        <dbReference type="ARBA" id="ARBA00022676"/>
    </source>
</evidence>
<dbReference type="Pfam" id="PF13692">
    <property type="entry name" value="Glyco_trans_1_4"/>
    <property type="match status" value="1"/>
</dbReference>
<comment type="caution">
    <text evidence="3">The sequence shown here is derived from an EMBL/GenBank/DDBJ whole genome shotgun (WGS) entry which is preliminary data.</text>
</comment>
<dbReference type="GO" id="GO:0016757">
    <property type="term" value="F:glycosyltransferase activity"/>
    <property type="evidence" value="ECO:0007669"/>
    <property type="project" value="UniProtKB-KW"/>
</dbReference>
<gene>
    <name evidence="3" type="ORF">LCGC14_2778500</name>
</gene>
<keyword evidence="2" id="KW-0808">Transferase</keyword>
<name>A0A0F9B2T5_9ZZZZ</name>
<evidence type="ECO:0000256" key="2">
    <source>
        <dbReference type="ARBA" id="ARBA00022679"/>
    </source>
</evidence>
<protein>
    <recommendedName>
        <fullName evidence="4">Glycosyl transferase family 1 domain-containing protein</fullName>
    </recommendedName>
</protein>
<reference evidence="3" key="1">
    <citation type="journal article" date="2015" name="Nature">
        <title>Complex archaea that bridge the gap between prokaryotes and eukaryotes.</title>
        <authorList>
            <person name="Spang A."/>
            <person name="Saw J.H."/>
            <person name="Jorgensen S.L."/>
            <person name="Zaremba-Niedzwiedzka K."/>
            <person name="Martijn J."/>
            <person name="Lind A.E."/>
            <person name="van Eijk R."/>
            <person name="Schleper C."/>
            <person name="Guy L."/>
            <person name="Ettema T.J."/>
        </authorList>
    </citation>
    <scope>NUCLEOTIDE SEQUENCE</scope>
</reference>
<dbReference type="AlphaFoldDB" id="A0A0F9B2T5"/>
<proteinExistence type="predicted"/>
<keyword evidence="1" id="KW-0328">Glycosyltransferase</keyword>
<dbReference type="EMBL" id="LAZR01051547">
    <property type="protein sequence ID" value="KKK84919.1"/>
    <property type="molecule type" value="Genomic_DNA"/>
</dbReference>
<dbReference type="SUPFAM" id="SSF53756">
    <property type="entry name" value="UDP-Glycosyltransferase/glycogen phosphorylase"/>
    <property type="match status" value="1"/>
</dbReference>
<feature type="non-terminal residue" evidence="3">
    <location>
        <position position="1"/>
    </location>
</feature>
<organism evidence="3">
    <name type="scientific">marine sediment metagenome</name>
    <dbReference type="NCBI Taxonomy" id="412755"/>
    <lineage>
        <taxon>unclassified sequences</taxon>
        <taxon>metagenomes</taxon>
        <taxon>ecological metagenomes</taxon>
    </lineage>
</organism>
<accession>A0A0F9B2T5</accession>
<dbReference type="PANTHER" id="PTHR12526">
    <property type="entry name" value="GLYCOSYLTRANSFERASE"/>
    <property type="match status" value="1"/>
</dbReference>
<evidence type="ECO:0000313" key="3">
    <source>
        <dbReference type="EMBL" id="KKK84919.1"/>
    </source>
</evidence>
<evidence type="ECO:0008006" key="4">
    <source>
        <dbReference type="Google" id="ProtNLM"/>
    </source>
</evidence>
<dbReference type="CDD" id="cd03801">
    <property type="entry name" value="GT4_PimA-like"/>
    <property type="match status" value="1"/>
</dbReference>